<feature type="compositionally biased region" description="Basic and acidic residues" evidence="1">
    <location>
        <begin position="354"/>
        <end position="382"/>
    </location>
</feature>
<proteinExistence type="predicted"/>
<dbReference type="GeneID" id="64705053"/>
<gene>
    <name evidence="2" type="ORF">F5147DRAFT_783024</name>
</gene>
<feature type="region of interest" description="Disordered" evidence="1">
    <location>
        <begin position="138"/>
        <end position="199"/>
    </location>
</feature>
<feature type="compositionally biased region" description="Low complexity" evidence="1">
    <location>
        <begin position="296"/>
        <end position="325"/>
    </location>
</feature>
<accession>A0A9P7JLA2</accession>
<comment type="caution">
    <text evidence="2">The sequence shown here is derived from an EMBL/GenBank/DDBJ whole genome shotgun (WGS) entry which is preliminary data.</text>
</comment>
<feature type="region of interest" description="Disordered" evidence="1">
    <location>
        <begin position="291"/>
        <end position="426"/>
    </location>
</feature>
<feature type="compositionally biased region" description="Acidic residues" evidence="1">
    <location>
        <begin position="226"/>
        <end position="235"/>
    </location>
</feature>
<organism evidence="2 3">
    <name type="scientific">Suillus discolor</name>
    <dbReference type="NCBI Taxonomy" id="1912936"/>
    <lineage>
        <taxon>Eukaryota</taxon>
        <taxon>Fungi</taxon>
        <taxon>Dikarya</taxon>
        <taxon>Basidiomycota</taxon>
        <taxon>Agaricomycotina</taxon>
        <taxon>Agaricomycetes</taxon>
        <taxon>Agaricomycetidae</taxon>
        <taxon>Boletales</taxon>
        <taxon>Suillineae</taxon>
        <taxon>Suillaceae</taxon>
        <taxon>Suillus</taxon>
    </lineage>
</organism>
<reference evidence="2" key="1">
    <citation type="journal article" date="2020" name="New Phytol.">
        <title>Comparative genomics reveals dynamic genome evolution in host specialist ectomycorrhizal fungi.</title>
        <authorList>
            <person name="Lofgren L.A."/>
            <person name="Nguyen N.H."/>
            <person name="Vilgalys R."/>
            <person name="Ruytinx J."/>
            <person name="Liao H.L."/>
            <person name="Branco S."/>
            <person name="Kuo A."/>
            <person name="LaButti K."/>
            <person name="Lipzen A."/>
            <person name="Andreopoulos W."/>
            <person name="Pangilinan J."/>
            <person name="Riley R."/>
            <person name="Hundley H."/>
            <person name="Na H."/>
            <person name="Barry K."/>
            <person name="Grigoriev I.V."/>
            <person name="Stajich J.E."/>
            <person name="Kennedy P.G."/>
        </authorList>
    </citation>
    <scope>NUCLEOTIDE SEQUENCE</scope>
    <source>
        <strain evidence="2">FC423</strain>
    </source>
</reference>
<dbReference type="EMBL" id="JABBWM010000293">
    <property type="protein sequence ID" value="KAG2083122.1"/>
    <property type="molecule type" value="Genomic_DNA"/>
</dbReference>
<evidence type="ECO:0000256" key="1">
    <source>
        <dbReference type="SAM" id="MobiDB-lite"/>
    </source>
</evidence>
<feature type="compositionally biased region" description="Polar residues" evidence="1">
    <location>
        <begin position="176"/>
        <end position="199"/>
    </location>
</feature>
<dbReference type="Proteomes" id="UP000823399">
    <property type="component" value="Unassembled WGS sequence"/>
</dbReference>
<feature type="region of interest" description="Disordered" evidence="1">
    <location>
        <begin position="225"/>
        <end position="256"/>
    </location>
</feature>
<name>A0A9P7JLA2_9AGAM</name>
<evidence type="ECO:0000313" key="3">
    <source>
        <dbReference type="Proteomes" id="UP000823399"/>
    </source>
</evidence>
<keyword evidence="3" id="KW-1185">Reference proteome</keyword>
<feature type="compositionally biased region" description="Polar residues" evidence="1">
    <location>
        <begin position="138"/>
        <end position="150"/>
    </location>
</feature>
<dbReference type="AlphaFoldDB" id="A0A9P7JLA2"/>
<protein>
    <submittedName>
        <fullName evidence="2">Uncharacterized protein</fullName>
    </submittedName>
</protein>
<evidence type="ECO:0000313" key="2">
    <source>
        <dbReference type="EMBL" id="KAG2083122.1"/>
    </source>
</evidence>
<feature type="compositionally biased region" description="Polar residues" evidence="1">
    <location>
        <begin position="409"/>
        <end position="426"/>
    </location>
</feature>
<dbReference type="RefSeq" id="XP_041284368.1">
    <property type="nucleotide sequence ID" value="XM_041442794.1"/>
</dbReference>
<sequence length="426" mass="46042">MFDRDSLLASEWLENYTHHTDFLPAAEQNKFFKSKLIGTALQWVRVLPLPQQSSLAALIASFKHDFITKPAAERKQCEKKRRKQLQHLEAQLIVPFVRPRPLLFAKLTEELAPPSTPPHSAVLNASTMPMLPAPIPTTSTTLTDVPNQHSPAPMRSTAHTTLAPPPPSLAAPFPHQQSPSPSRTLSTAPTSCYQSPASSVHAQTMPANAGVARMHMEDTKAKGVGEEWEEEDEERDVSVSPHFDNATTSSNNDVARATSPAPILVLPPVARLPPPDSKPAALHQQLALHTTTHSPATTRLHSATTSSASTLTHAPSPPSSMTSTPRPTPPTPCTNTQHMPANAGAARTNTDDAQWQKEREGERTNEMEKEGGRRKNGEGRGGEEEDELQGDGGICEEVSSLIPGLAVEQPSTMQPPSNMTPSAQDD</sequence>
<dbReference type="OrthoDB" id="10674658at2759"/>